<sequence>MFPLLRETFIRKLRILDRVESIEAPTFTAMVAGYLEDDEYRALQLFLAGDPEAGDVMPGTGGFRKLRWADRRRGKGKRGGLRVIYYHLSADAQIWLMTLYDKDEMADLSAAEKRALKAALEAELARRAARRRLRRK</sequence>
<dbReference type="PATRIC" id="fig|1813736.3.peg.4297"/>
<dbReference type="EMBL" id="CP015136">
    <property type="protein sequence ID" value="AMY10824.1"/>
    <property type="molecule type" value="Genomic_DNA"/>
</dbReference>
<keyword evidence="2" id="KW-1185">Reference proteome</keyword>
<reference evidence="1 2" key="1">
    <citation type="journal article" date="2016" name="Genome Announc.">
        <title>First Complete Genome Sequence of a Subdivision 6 Acidobacterium Strain.</title>
        <authorList>
            <person name="Huang S."/>
            <person name="Vieira S."/>
            <person name="Bunk B."/>
            <person name="Riedel T."/>
            <person name="Sproer C."/>
            <person name="Overmann J."/>
        </authorList>
    </citation>
    <scope>NUCLEOTIDE SEQUENCE [LARGE SCALE GENOMIC DNA]</scope>
    <source>
        <strain evidence="2">DSM 100886 HEG_-6_39</strain>
    </source>
</reference>
<evidence type="ECO:0000313" key="1">
    <source>
        <dbReference type="EMBL" id="AMY10824.1"/>
    </source>
</evidence>
<accession>A0A143PSN4</accession>
<dbReference type="AlphaFoldDB" id="A0A143PSN4"/>
<dbReference type="STRING" id="1855912.LuPra_04067"/>
<protein>
    <submittedName>
        <fullName evidence="1">Toxin HigB-2</fullName>
    </submittedName>
</protein>
<proteinExistence type="predicted"/>
<organism evidence="1 2">
    <name type="scientific">Luteitalea pratensis</name>
    <dbReference type="NCBI Taxonomy" id="1855912"/>
    <lineage>
        <taxon>Bacteria</taxon>
        <taxon>Pseudomonadati</taxon>
        <taxon>Acidobacteriota</taxon>
        <taxon>Vicinamibacteria</taxon>
        <taxon>Vicinamibacterales</taxon>
        <taxon>Vicinamibacteraceae</taxon>
        <taxon>Luteitalea</taxon>
    </lineage>
</organism>
<gene>
    <name evidence="1" type="primary">higB-2</name>
    <name evidence="1" type="ORF">LuPra_04067</name>
</gene>
<name>A0A143PSN4_LUTPR</name>
<dbReference type="KEGG" id="abac:LuPra_04067"/>
<evidence type="ECO:0000313" key="2">
    <source>
        <dbReference type="Proteomes" id="UP000076079"/>
    </source>
</evidence>
<dbReference type="Proteomes" id="UP000076079">
    <property type="component" value="Chromosome"/>
</dbReference>
<reference evidence="2" key="2">
    <citation type="submission" date="2016-04" db="EMBL/GenBank/DDBJ databases">
        <title>First Complete Genome Sequence of a Subdivision 6 Acidobacterium.</title>
        <authorList>
            <person name="Huang S."/>
            <person name="Vieira S."/>
            <person name="Bunk B."/>
            <person name="Riedel T."/>
            <person name="Sproeer C."/>
            <person name="Overmann J."/>
        </authorList>
    </citation>
    <scope>NUCLEOTIDE SEQUENCE [LARGE SCALE GENOMIC DNA]</scope>
    <source>
        <strain evidence="2">DSM 100886 HEG_-6_39</strain>
    </source>
</reference>